<dbReference type="EMBL" id="CM016560">
    <property type="protein sequence ID" value="TKV92113.1"/>
    <property type="molecule type" value="Genomic_DNA"/>
</dbReference>
<dbReference type="Gramene" id="TKV92113">
    <property type="protein sequence ID" value="TKV92113"/>
    <property type="gene ID" value="SEVIR_9G142275v2"/>
</dbReference>
<keyword evidence="3" id="KW-1185">Reference proteome</keyword>
<dbReference type="AlphaFoldDB" id="A0A4U6SVM8"/>
<evidence type="ECO:0000313" key="2">
    <source>
        <dbReference type="EMBL" id="TKV92113.1"/>
    </source>
</evidence>
<organism evidence="2 3">
    <name type="scientific">Setaria viridis</name>
    <name type="common">Green bristlegrass</name>
    <name type="synonym">Setaria italica subsp. viridis</name>
    <dbReference type="NCBI Taxonomy" id="4556"/>
    <lineage>
        <taxon>Eukaryota</taxon>
        <taxon>Viridiplantae</taxon>
        <taxon>Streptophyta</taxon>
        <taxon>Embryophyta</taxon>
        <taxon>Tracheophyta</taxon>
        <taxon>Spermatophyta</taxon>
        <taxon>Magnoliopsida</taxon>
        <taxon>Liliopsida</taxon>
        <taxon>Poales</taxon>
        <taxon>Poaceae</taxon>
        <taxon>PACMAD clade</taxon>
        <taxon>Panicoideae</taxon>
        <taxon>Panicodae</taxon>
        <taxon>Paniceae</taxon>
        <taxon>Cenchrinae</taxon>
        <taxon>Setaria</taxon>
    </lineage>
</organism>
<accession>A0A4U6SVM8</accession>
<gene>
    <name evidence="2" type="ORF">SEVIR_9G142275v2</name>
</gene>
<sequence length="47" mass="5487">MRLQCIFLCGTIVLSSKAMYTLINLVQNNMADTLQSHYLNKIRFICY</sequence>
<dbReference type="Proteomes" id="UP000298652">
    <property type="component" value="Chromosome 9"/>
</dbReference>
<name>A0A4U6SVM8_SETVI</name>
<protein>
    <submittedName>
        <fullName evidence="2">Uncharacterized protein</fullName>
    </submittedName>
</protein>
<reference evidence="2" key="1">
    <citation type="submission" date="2019-03" db="EMBL/GenBank/DDBJ databases">
        <title>WGS assembly of Setaria viridis.</title>
        <authorList>
            <person name="Huang P."/>
            <person name="Jenkins J."/>
            <person name="Grimwood J."/>
            <person name="Barry K."/>
            <person name="Healey A."/>
            <person name="Mamidi S."/>
            <person name="Sreedasyam A."/>
            <person name="Shu S."/>
            <person name="Feldman M."/>
            <person name="Wu J."/>
            <person name="Yu Y."/>
            <person name="Chen C."/>
            <person name="Johnson J."/>
            <person name="Rokhsar D."/>
            <person name="Baxter I."/>
            <person name="Schmutz J."/>
            <person name="Brutnell T."/>
            <person name="Kellogg E."/>
        </authorList>
    </citation>
    <scope>NUCLEOTIDE SEQUENCE [LARGE SCALE GENOMIC DNA]</scope>
</reference>
<feature type="chain" id="PRO_5020529096" evidence="1">
    <location>
        <begin position="19"/>
        <end position="47"/>
    </location>
</feature>
<evidence type="ECO:0000256" key="1">
    <source>
        <dbReference type="SAM" id="SignalP"/>
    </source>
</evidence>
<feature type="signal peptide" evidence="1">
    <location>
        <begin position="1"/>
        <end position="18"/>
    </location>
</feature>
<evidence type="ECO:0000313" key="3">
    <source>
        <dbReference type="Proteomes" id="UP000298652"/>
    </source>
</evidence>
<proteinExistence type="predicted"/>
<keyword evidence="1" id="KW-0732">Signal</keyword>